<keyword evidence="1" id="KW-0472">Membrane</keyword>
<feature type="transmembrane region" description="Helical" evidence="1">
    <location>
        <begin position="52"/>
        <end position="74"/>
    </location>
</feature>
<dbReference type="EMBL" id="CM017627">
    <property type="protein sequence ID" value="TYH73873.1"/>
    <property type="molecule type" value="Genomic_DNA"/>
</dbReference>
<evidence type="ECO:0000313" key="2">
    <source>
        <dbReference type="EMBL" id="TYH73873.1"/>
    </source>
</evidence>
<proteinExistence type="predicted"/>
<keyword evidence="1" id="KW-1133">Transmembrane helix</keyword>
<protein>
    <submittedName>
        <fullName evidence="2">Uncharacterized protein</fullName>
    </submittedName>
</protein>
<organism evidence="2 3">
    <name type="scientific">Gossypium tomentosum</name>
    <name type="common">Hawaiian cotton</name>
    <name type="synonym">Gossypium sandvicense</name>
    <dbReference type="NCBI Taxonomy" id="34277"/>
    <lineage>
        <taxon>Eukaryota</taxon>
        <taxon>Viridiplantae</taxon>
        <taxon>Streptophyta</taxon>
        <taxon>Embryophyta</taxon>
        <taxon>Tracheophyta</taxon>
        <taxon>Spermatophyta</taxon>
        <taxon>Magnoliopsida</taxon>
        <taxon>eudicotyledons</taxon>
        <taxon>Gunneridae</taxon>
        <taxon>Pentapetalae</taxon>
        <taxon>rosids</taxon>
        <taxon>malvids</taxon>
        <taxon>Malvales</taxon>
        <taxon>Malvaceae</taxon>
        <taxon>Malvoideae</taxon>
        <taxon>Gossypium</taxon>
    </lineage>
</organism>
<evidence type="ECO:0000256" key="1">
    <source>
        <dbReference type="SAM" id="Phobius"/>
    </source>
</evidence>
<dbReference type="AlphaFoldDB" id="A0A5D2L6Z9"/>
<name>A0A5D2L6Z9_GOSTO</name>
<keyword evidence="3" id="KW-1185">Reference proteome</keyword>
<keyword evidence="1" id="KW-0812">Transmembrane</keyword>
<gene>
    <name evidence="2" type="ORF">ES332_D05G358700v1</name>
</gene>
<evidence type="ECO:0000313" key="3">
    <source>
        <dbReference type="Proteomes" id="UP000322667"/>
    </source>
</evidence>
<sequence>MAGGRRQATTGRCQTSMVKCGGGVQGVGAAHRGKGVHAALERVRVCSPLPKLLMLFGLGFLIFWARWVYLILVLGRNCNGLFYFGIWGSILDPGKNGLLQ</sequence>
<dbReference type="Proteomes" id="UP000322667">
    <property type="component" value="Chromosome D05"/>
</dbReference>
<accession>A0A5D2L6Z9</accession>
<reference evidence="2 3" key="1">
    <citation type="submission" date="2019-07" db="EMBL/GenBank/DDBJ databases">
        <title>WGS assembly of Gossypium tomentosum.</title>
        <authorList>
            <person name="Chen Z.J."/>
            <person name="Sreedasyam A."/>
            <person name="Ando A."/>
            <person name="Song Q."/>
            <person name="De L."/>
            <person name="Hulse-Kemp A."/>
            <person name="Ding M."/>
            <person name="Ye W."/>
            <person name="Kirkbride R."/>
            <person name="Jenkins J."/>
            <person name="Plott C."/>
            <person name="Lovell J."/>
            <person name="Lin Y.-M."/>
            <person name="Vaughn R."/>
            <person name="Liu B."/>
            <person name="Li W."/>
            <person name="Simpson S."/>
            <person name="Scheffler B."/>
            <person name="Saski C."/>
            <person name="Grover C."/>
            <person name="Hu G."/>
            <person name="Conover J."/>
            <person name="Carlson J."/>
            <person name="Shu S."/>
            <person name="Boston L."/>
            <person name="Williams M."/>
            <person name="Peterson D."/>
            <person name="Mcgee K."/>
            <person name="Jones D."/>
            <person name="Wendel J."/>
            <person name="Stelly D."/>
            <person name="Grimwood J."/>
            <person name="Schmutz J."/>
        </authorList>
    </citation>
    <scope>NUCLEOTIDE SEQUENCE [LARGE SCALE GENOMIC DNA]</scope>
    <source>
        <strain evidence="2">7179.01</strain>
    </source>
</reference>